<evidence type="ECO:0000313" key="4">
    <source>
        <dbReference type="Proteomes" id="UP000180253"/>
    </source>
</evidence>
<dbReference type="EMBL" id="MNAN01000031">
    <property type="protein sequence ID" value="OHU95260.1"/>
    <property type="molecule type" value="Genomic_DNA"/>
</dbReference>
<dbReference type="STRING" id="327939.BIW53_11100"/>
<dbReference type="RefSeq" id="WP_070991943.1">
    <property type="nucleotide sequence ID" value="NZ_CBCSHD010000005.1"/>
</dbReference>
<dbReference type="Pfam" id="PF20157">
    <property type="entry name" value="Maf_flag10_N"/>
    <property type="match status" value="1"/>
</dbReference>
<dbReference type="InterPro" id="IPR029063">
    <property type="entry name" value="SAM-dependent_MTases_sf"/>
</dbReference>
<accession>A0A1S1N7B6</accession>
<sequence length="619" mass="69837">MEHNQSLKVLAKNQEMIAHLSSKALSSGGLLDKSERIKVFERSFYPGCPKRLCEEQAELFLSSPLHLSMHFRAPKVPKYLHQDFISVMTEYAMELGYKKSSVPKRSTIIFLGLGAGLQIPALLKKINYTDVIIIENDSNSLELACHHIDVKQLQAHCQEQGGELLILSIESYTDFIGSMQSLLKKHGYHLLADISLFRHYNTSLYDEIVEKFRSWRNRLASMWGFFEDELIGLSHTIENQKHIFKSTPKLARYFATQPKVIIVGNGPSLDKDIEKLVQVQDLVIVSCGTAVASLLRLGIIPDFHVEMERTADIFELKSDSLSDPRLKNTILLTLNTVSPKLLALFEYKLVFPKANDIGTELLRESDNTFEPLYHCNPTVANAALSIMLKLGFTNIALIGCDFGFRDEQQHHSQHSQYHDKQDPLFLNKMHAELSVKGNFGGVVQSTRILNEARLSLEALISRNNNATIINASDGAYIQGTAACTLELFFSTPSEDDTKQSVAIIRQTIASYLLQFGNTRVIDRVELEGQIQLRTVQQEIEGCQRILDLITTLNDFVYDLEQGECTARKILLSGSLKYLSVTLASHINHIAPQYWESYFSVAKTQLLNVLSGYIHRLNTI</sequence>
<dbReference type="PANTHER" id="PTHR41786:SF1">
    <property type="entry name" value="6-HYDROXYMETHYLPTERIN DIPHOSPHOKINASE MPTE-LIKE DOMAIN-CONTAINING PROTEIN"/>
    <property type="match status" value="1"/>
</dbReference>
<dbReference type="Proteomes" id="UP000180253">
    <property type="component" value="Unassembled WGS sequence"/>
</dbReference>
<organism evidence="3 4">
    <name type="scientific">Pseudoalteromonas byunsanensis</name>
    <dbReference type="NCBI Taxonomy" id="327939"/>
    <lineage>
        <taxon>Bacteria</taxon>
        <taxon>Pseudomonadati</taxon>
        <taxon>Pseudomonadota</taxon>
        <taxon>Gammaproteobacteria</taxon>
        <taxon>Alteromonadales</taxon>
        <taxon>Pseudoalteromonadaceae</taxon>
        <taxon>Pseudoalteromonas</taxon>
    </lineage>
</organism>
<dbReference type="SUPFAM" id="SSF53335">
    <property type="entry name" value="S-adenosyl-L-methionine-dependent methyltransferases"/>
    <property type="match status" value="1"/>
</dbReference>
<dbReference type="AlphaFoldDB" id="A0A1S1N7B6"/>
<dbReference type="InterPro" id="IPR045376">
    <property type="entry name" value="Maf_N"/>
</dbReference>
<dbReference type="PANTHER" id="PTHR41786">
    <property type="entry name" value="MOTILITY ACCESSORY FACTOR MAF"/>
    <property type="match status" value="1"/>
</dbReference>
<comment type="caution">
    <text evidence="3">The sequence shown here is derived from an EMBL/GenBank/DDBJ whole genome shotgun (WGS) entry which is preliminary data.</text>
</comment>
<evidence type="ECO:0008006" key="5">
    <source>
        <dbReference type="Google" id="ProtNLM"/>
    </source>
</evidence>
<evidence type="ECO:0000313" key="3">
    <source>
        <dbReference type="EMBL" id="OHU95260.1"/>
    </source>
</evidence>
<protein>
    <recommendedName>
        <fullName evidence="5">DUF115 domain-containing protein</fullName>
    </recommendedName>
</protein>
<feature type="domain" description="Glycosyltransferase Maf N-terminal" evidence="2">
    <location>
        <begin position="41"/>
        <end position="215"/>
    </location>
</feature>
<reference evidence="3 4" key="1">
    <citation type="submission" date="2016-10" db="EMBL/GenBank/DDBJ databases">
        <title>Pseudoalteromonas amylolytica sp. nov., isolated from the surface seawater.</title>
        <authorList>
            <person name="Wu Y.-H."/>
            <person name="Cheng H."/>
            <person name="Jin X.-B."/>
            <person name="Wang C.-S."/>
            <person name="Xu X.-W."/>
        </authorList>
    </citation>
    <scope>NUCLEOTIDE SEQUENCE [LARGE SCALE GENOMIC DNA]</scope>
    <source>
        <strain evidence="3 4">JCM 12483</strain>
    </source>
</reference>
<gene>
    <name evidence="3" type="ORF">BIW53_11100</name>
</gene>
<evidence type="ECO:0000259" key="2">
    <source>
        <dbReference type="Pfam" id="PF20157"/>
    </source>
</evidence>
<evidence type="ECO:0000259" key="1">
    <source>
        <dbReference type="Pfam" id="PF01973"/>
    </source>
</evidence>
<dbReference type="InterPro" id="IPR002826">
    <property type="entry name" value="MptE-like"/>
</dbReference>
<name>A0A1S1N7B6_9GAMM</name>
<feature type="domain" description="6-hydroxymethylpterin diphosphokinase MptE-like" evidence="1">
    <location>
        <begin position="235"/>
        <end position="406"/>
    </location>
</feature>
<proteinExistence type="predicted"/>
<dbReference type="Pfam" id="PF01973">
    <property type="entry name" value="MptE-like"/>
    <property type="match status" value="1"/>
</dbReference>
<dbReference type="Gene3D" id="3.90.1480.10">
    <property type="entry name" value="Alpha-2,3-sialyltransferase"/>
    <property type="match status" value="1"/>
</dbReference>
<keyword evidence="4" id="KW-1185">Reference proteome</keyword>